<reference evidence="6" key="1">
    <citation type="submission" date="2020-06" db="EMBL/GenBank/DDBJ databases">
        <title>Genomes of multiple members of Pneumocystis genus reveal paths to human pathogen Pneumocystis jirovecii.</title>
        <authorList>
            <person name="Cisse O.H."/>
            <person name="Ma L."/>
            <person name="Dekker J."/>
            <person name="Khil P."/>
            <person name="Jo J."/>
            <person name="Brenchley J."/>
            <person name="Blair R."/>
            <person name="Pahar B."/>
            <person name="Chabe M."/>
            <person name="Van Rompay K.A."/>
            <person name="Keesler R."/>
            <person name="Sukura A."/>
            <person name="Hirsch V."/>
            <person name="Kutty G."/>
            <person name="Liu Y."/>
            <person name="Peng L."/>
            <person name="Chen J."/>
            <person name="Song J."/>
            <person name="Weissenbacher-Lang C."/>
            <person name="Xu J."/>
            <person name="Upham N.S."/>
            <person name="Stajich J.E."/>
            <person name="Cuomo C.A."/>
            <person name="Cushion M.T."/>
            <person name="Kovacs J.A."/>
        </authorList>
    </citation>
    <scope>NUCLEOTIDE SEQUENCE</scope>
    <source>
        <strain evidence="6">2A</strain>
    </source>
</reference>
<feature type="coiled-coil region" evidence="4">
    <location>
        <begin position="628"/>
        <end position="732"/>
    </location>
</feature>
<dbReference type="Pfam" id="PF12325">
    <property type="entry name" value="TMF_TATA_bd"/>
    <property type="match status" value="1"/>
</dbReference>
<evidence type="ECO:0000256" key="4">
    <source>
        <dbReference type="SAM" id="Coils"/>
    </source>
</evidence>
<name>A0A899G4B1_9ASCO</name>
<evidence type="ECO:0000256" key="2">
    <source>
        <dbReference type="ARBA" id="ARBA00023034"/>
    </source>
</evidence>
<evidence type="ECO:0000313" key="6">
    <source>
        <dbReference type="EMBL" id="QSL66289.1"/>
    </source>
</evidence>
<evidence type="ECO:0000256" key="1">
    <source>
        <dbReference type="ARBA" id="ARBA00004555"/>
    </source>
</evidence>
<evidence type="ECO:0000256" key="3">
    <source>
        <dbReference type="ARBA" id="ARBA00023054"/>
    </source>
</evidence>
<dbReference type="AlphaFoldDB" id="A0A899G4B1"/>
<feature type="coiled-coil region" evidence="4">
    <location>
        <begin position="423"/>
        <end position="485"/>
    </location>
</feature>
<keyword evidence="2" id="KW-0333">Golgi apparatus</keyword>
<dbReference type="InterPro" id="IPR052602">
    <property type="entry name" value="Growth_transcription_reg"/>
</dbReference>
<protein>
    <recommendedName>
        <fullName evidence="5">TATA element modulatory factor 1 TATA binding domain-containing protein</fullName>
    </recommendedName>
</protein>
<accession>A0A899G4B1</accession>
<evidence type="ECO:0000259" key="5">
    <source>
        <dbReference type="Pfam" id="PF12325"/>
    </source>
</evidence>
<keyword evidence="7" id="KW-1185">Reference proteome</keyword>
<organism evidence="6 7">
    <name type="scientific">Pneumocystis wakefieldiae</name>
    <dbReference type="NCBI Taxonomy" id="38082"/>
    <lineage>
        <taxon>Eukaryota</taxon>
        <taxon>Fungi</taxon>
        <taxon>Dikarya</taxon>
        <taxon>Ascomycota</taxon>
        <taxon>Taphrinomycotina</taxon>
        <taxon>Pneumocystomycetes</taxon>
        <taxon>Pneumocystaceae</taxon>
        <taxon>Pneumocystis</taxon>
    </lineage>
</organism>
<dbReference type="GO" id="GO:0005783">
    <property type="term" value="C:endoplasmic reticulum"/>
    <property type="evidence" value="ECO:0007669"/>
    <property type="project" value="TreeGrafter"/>
</dbReference>
<sequence>MWSDLLKKAINNVEQFKYDTKVGLSNSLSTTLEKSPAKIYQQSPRKIMQERISEIVTNVQNSGRFLEGQSLIQEKLDVMSSYLHSIGLNQKKKRKRTEWYPVYETDEITENRSSLVFPASMPNTIKKEEINDTNLQNEGKSHLNTKESPVLSNESVNLDIISLKHAIDEKDRKIHILLEEGEELSKKELKHLSIIRNLRSKIDKDEKDINEMKNKTEKLQSEATNLKKKLKDVSENNKLLSNRLKEMSDLEKEFNLLKIEQSRFEIEKNNELKNLENETMAIKETMSLQHLEELEIEKSKSYSLLDKLNQANINLSLLEEKSKSEINSLYSLLENEKRDFFAKEKGYIQEISVLEKKLETLRYELEEVSHNADSNFHANLLQQNEALQAQYSTAFQHWKEKESDMLTKNALLQEENEKYLKIINKETLKSKNINEKMEKLEMTLFDNENILKETKLLNDSLTKKVSKLEETIVKINSAYKNELKELKSLFKTQCKLGEKPKLADNEIPLANNSFDLQHKDYNILEHNEAKSSALSDSMDDISYQKRHSGDLFIQNISSCLPSSSKNYINNNRNNDINDNSADSCFHSESVRSALALPSLHSFNFSDHDTSMSKVGPNINIILQLSLSIQRLKGQLSMKRDEINQITQQRDEARNECVQLMIEVEKNKELNNKISILEDKLKELNKRYEQCLELLGEKSEKEEELKQDIVDMKEVYTQQIQELIAKLNHSQELK</sequence>
<feature type="coiled-coil region" evidence="4">
    <location>
        <begin position="195"/>
        <end position="311"/>
    </location>
</feature>
<dbReference type="GO" id="GO:0005794">
    <property type="term" value="C:Golgi apparatus"/>
    <property type="evidence" value="ECO:0007669"/>
    <property type="project" value="UniProtKB-SubCell"/>
</dbReference>
<evidence type="ECO:0000313" key="7">
    <source>
        <dbReference type="Proteomes" id="UP000663699"/>
    </source>
</evidence>
<dbReference type="OrthoDB" id="74178at2759"/>
<comment type="subcellular location">
    <subcellularLocation>
        <location evidence="1">Golgi apparatus</location>
    </subcellularLocation>
</comment>
<dbReference type="PANTHER" id="PTHR46515:SF1">
    <property type="entry name" value="TATA ELEMENT MODULATORY FACTOR"/>
    <property type="match status" value="1"/>
</dbReference>
<dbReference type="InterPro" id="IPR022091">
    <property type="entry name" value="TMF_TATA-bd"/>
</dbReference>
<gene>
    <name evidence="6" type="ORF">MERGE_000667</name>
</gene>
<proteinExistence type="predicted"/>
<dbReference type="Proteomes" id="UP000663699">
    <property type="component" value="Chromosome 11"/>
</dbReference>
<dbReference type="PANTHER" id="PTHR46515">
    <property type="entry name" value="TATA ELEMENT MODULATORY FACTOR TMF1"/>
    <property type="match status" value="1"/>
</dbReference>
<dbReference type="Pfam" id="PF12329">
    <property type="entry name" value="TMF_DNA_bd"/>
    <property type="match status" value="1"/>
</dbReference>
<keyword evidence="3 4" id="KW-0175">Coiled coil</keyword>
<dbReference type="EMBL" id="CP054542">
    <property type="protein sequence ID" value="QSL66289.1"/>
    <property type="molecule type" value="Genomic_DNA"/>
</dbReference>
<dbReference type="InterPro" id="IPR022092">
    <property type="entry name" value="TMF_DNA-bd"/>
</dbReference>
<feature type="domain" description="TATA element modulatory factor 1 TATA binding" evidence="5">
    <location>
        <begin position="609"/>
        <end position="722"/>
    </location>
</feature>